<reference evidence="2" key="2">
    <citation type="submission" date="2020-05" db="EMBL/GenBank/DDBJ databases">
        <title>Complete genome sequence of Bradyrhizobium diazoefficiens XF8 isolated from soybean nodule.</title>
        <authorList>
            <person name="Noda R."/>
            <person name="Kakizaki K."/>
            <person name="Minamisawa K."/>
        </authorList>
    </citation>
    <scope>NUCLEOTIDE SEQUENCE</scope>
    <source>
        <strain evidence="2">XF8</strain>
    </source>
</reference>
<sequence>MLTMVVDMLSLRAAAEKPPVSTTRLKTSRLVNRSMPPDYPLLIDNLKVFAPIIYQIIPRVTWRMG</sequence>
<evidence type="ECO:0000313" key="1">
    <source>
        <dbReference type="EMBL" id="BCE25547.1"/>
    </source>
</evidence>
<evidence type="ECO:0000313" key="3">
    <source>
        <dbReference type="EMBL" id="BCE86505.1"/>
    </source>
</evidence>
<reference evidence="3" key="3">
    <citation type="submission" date="2020-05" db="EMBL/GenBank/DDBJ databases">
        <title>Complete genome sequence of Bradyrhizobium diazoefficiens XF9 isolated from soybean nodule.</title>
        <authorList>
            <person name="Noda R."/>
            <person name="Kakizaki K."/>
            <person name="Minamisawa K."/>
        </authorList>
    </citation>
    <scope>NUCLEOTIDE SEQUENCE</scope>
    <source>
        <strain evidence="3">XF9</strain>
    </source>
</reference>
<organism evidence="3">
    <name type="scientific">Bradyrhizobium diazoefficiens</name>
    <dbReference type="NCBI Taxonomy" id="1355477"/>
    <lineage>
        <taxon>Bacteria</taxon>
        <taxon>Pseudomonadati</taxon>
        <taxon>Pseudomonadota</taxon>
        <taxon>Alphaproteobacteria</taxon>
        <taxon>Hyphomicrobiales</taxon>
        <taxon>Nitrobacteraceae</taxon>
        <taxon>Bradyrhizobium</taxon>
    </lineage>
</organism>
<protein>
    <submittedName>
        <fullName evidence="3">Uncharacterized protein</fullName>
    </submittedName>
</protein>
<dbReference type="EMBL" id="AP023097">
    <property type="protein sequence ID" value="BCE77887.1"/>
    <property type="molecule type" value="Genomic_DNA"/>
</dbReference>
<dbReference type="AlphaFoldDB" id="A0A810CEW3"/>
<dbReference type="EMBL" id="AP023098">
    <property type="protein sequence ID" value="BCE86505.1"/>
    <property type="molecule type" value="Genomic_DNA"/>
</dbReference>
<reference evidence="1" key="1">
    <citation type="submission" date="2020-05" db="EMBL/GenBank/DDBJ databases">
        <title>Complete genome sequence of Bradyrhizobium diazoefficiens XF1 isolated from soybean nodule.</title>
        <authorList>
            <person name="Noda R."/>
            <person name="Kakizaki K."/>
            <person name="Minamisawa K."/>
        </authorList>
    </citation>
    <scope>NUCLEOTIDE SEQUENCE</scope>
    <source>
        <strain evidence="1">XF1</strain>
    </source>
</reference>
<gene>
    <name evidence="1" type="ORF">XF1B_82280</name>
    <name evidence="2" type="ORF">XF8B_79980</name>
    <name evidence="3" type="ORF">XF9B_79260</name>
</gene>
<proteinExistence type="predicted"/>
<name>A0A810CEW3_9BRAD</name>
<accession>A0A810CEW3</accession>
<dbReference type="EMBL" id="AP023091">
    <property type="protein sequence ID" value="BCE25547.1"/>
    <property type="molecule type" value="Genomic_DNA"/>
</dbReference>
<evidence type="ECO:0000313" key="2">
    <source>
        <dbReference type="EMBL" id="BCE77887.1"/>
    </source>
</evidence>